<evidence type="ECO:0000313" key="1">
    <source>
        <dbReference type="EMBL" id="KAF7310122.1"/>
    </source>
</evidence>
<evidence type="ECO:0008006" key="3">
    <source>
        <dbReference type="Google" id="ProtNLM"/>
    </source>
</evidence>
<sequence length="494" mass="53891">MMASPRLPLELFALVVENLSYRDCLHNCALAASVFLHPCQKRLYDQLSLTTSIDDGAVLPVKEALRSLRPVHTYADAARHFAAAPHLAGYVATVYLAMSALESESGDAIETAEMVSALLAGLTGVRRCCLLALREEAVVWATVAGGMRDALLGWLLAQGTLEKIMVSGIWGLPRAALHVLLGASPSLHILQGDVDHADGPSTEEAEWMRRVDATDTRVMLLELSVATSPTINRVLQQPEFAQYLNHLEVLDTTIDATPLSTVCFASAATLDTLKLDCIQTTHDHLVRFPPSLPQLLNLRFTVGLHHLAGDDDSPLSDLRFLPQLLRTLGEDTSCPKLRTITFIVLLPRFMMPLSEQMLRQLDEALHALRSLALARWLLVASELRQSDYSMDAFREGMLRGLPTMVAAVDFNSIVALSFTCGQSISLQCPTMIANSNDNSTESTRPYCIPLSILNPLALAFVALRDALVDIGVSCTIGDTLFDSLFPPAAVLELR</sequence>
<dbReference type="AlphaFoldDB" id="A0A8H6T556"/>
<protein>
    <recommendedName>
        <fullName evidence="3">F-box domain-containing protein</fullName>
    </recommendedName>
</protein>
<organism evidence="1 2">
    <name type="scientific">Mycena indigotica</name>
    <dbReference type="NCBI Taxonomy" id="2126181"/>
    <lineage>
        <taxon>Eukaryota</taxon>
        <taxon>Fungi</taxon>
        <taxon>Dikarya</taxon>
        <taxon>Basidiomycota</taxon>
        <taxon>Agaricomycotina</taxon>
        <taxon>Agaricomycetes</taxon>
        <taxon>Agaricomycetidae</taxon>
        <taxon>Agaricales</taxon>
        <taxon>Marasmiineae</taxon>
        <taxon>Mycenaceae</taxon>
        <taxon>Mycena</taxon>
    </lineage>
</organism>
<dbReference type="RefSeq" id="XP_037223572.1">
    <property type="nucleotide sequence ID" value="XM_037360687.1"/>
</dbReference>
<dbReference type="GeneID" id="59343203"/>
<comment type="caution">
    <text evidence="1">The sequence shown here is derived from an EMBL/GenBank/DDBJ whole genome shotgun (WGS) entry which is preliminary data.</text>
</comment>
<keyword evidence="2" id="KW-1185">Reference proteome</keyword>
<evidence type="ECO:0000313" key="2">
    <source>
        <dbReference type="Proteomes" id="UP000636479"/>
    </source>
</evidence>
<accession>A0A8H6T556</accession>
<reference evidence="1" key="1">
    <citation type="submission" date="2020-05" db="EMBL/GenBank/DDBJ databases">
        <title>Mycena genomes resolve the evolution of fungal bioluminescence.</title>
        <authorList>
            <person name="Tsai I.J."/>
        </authorList>
    </citation>
    <scope>NUCLEOTIDE SEQUENCE</scope>
    <source>
        <strain evidence="1">171206Taipei</strain>
    </source>
</reference>
<name>A0A8H6T556_9AGAR</name>
<dbReference type="Proteomes" id="UP000636479">
    <property type="component" value="Unassembled WGS sequence"/>
</dbReference>
<dbReference type="EMBL" id="JACAZF010000003">
    <property type="protein sequence ID" value="KAF7310122.1"/>
    <property type="molecule type" value="Genomic_DNA"/>
</dbReference>
<proteinExistence type="predicted"/>
<gene>
    <name evidence="1" type="ORF">MIND_00385600</name>
</gene>